<evidence type="ECO:0000259" key="2">
    <source>
        <dbReference type="SMART" id="SM00776"/>
    </source>
</evidence>
<feature type="domain" description="Glycosyl hydrolase family 98 putative carbohydrate-binding module" evidence="2">
    <location>
        <begin position="53"/>
        <end position="202"/>
    </location>
</feature>
<dbReference type="Pfam" id="PF08305">
    <property type="entry name" value="NPCBM"/>
    <property type="match status" value="1"/>
</dbReference>
<comment type="caution">
    <text evidence="3">The sequence shown here is derived from an EMBL/GenBank/DDBJ whole genome shotgun (WGS) entry which is preliminary data.</text>
</comment>
<keyword evidence="1" id="KW-0732">Signal</keyword>
<dbReference type="InterPro" id="IPR038637">
    <property type="entry name" value="NPCBM_sf"/>
</dbReference>
<sequence>MSYQSVRLLPALTLSLLMLACGQLPSAGGEDPYANGQTYPWQQTGTLTPQSLTPGSNTLQYETATFARNSWGPVERNASNGEQQAGDGKPLTLNGKIYAQGYGVHAGSELRFGLQGTGGAQCNNFTADIGVDDEVGSRGSVVFQVYGDGVKLYDSGVLTGNSATKRVNVGVAGRQELRLVVTDAGNGISSDHADWADPRLNCATTLPRAGSLDPSWSPQSAASNFIRAVLEPDLKVQLGGLFVRQPDGKQVVITNTTSGKFDVARRFPDGTLDPSYGQGGRILTDFAPGQTDNPNDSRQSYGANDAVLQPDGKLVVVGTGGNQSSDFAVARYTTDGRPDTTFGQNGVVFTSLEPLKDPQPNDPAVFSTDRAQRVFLGPDGTLVVLGTYEQPTLARIAGAVVRYNPNGMLDITLRQGLRPTGMTQVTSDATGGPLTLAVEPNGDMIAGLNGRATSYVGVLVQRLRRNGTFGNSTDNFFLGPQSPHPNTITDVALQPDGKILVGGGADLGGVAPSGILVRLNADLTFDPAFGSAAPGQVVTAAESGGIGKILIQPDGKIVAVENAIRRFWP</sequence>
<organism evidence="3 4">
    <name type="scientific">Deinococcus oregonensis</name>
    <dbReference type="NCBI Taxonomy" id="1805970"/>
    <lineage>
        <taxon>Bacteria</taxon>
        <taxon>Thermotogati</taxon>
        <taxon>Deinococcota</taxon>
        <taxon>Deinococci</taxon>
        <taxon>Deinococcales</taxon>
        <taxon>Deinococcaceae</taxon>
        <taxon>Deinococcus</taxon>
    </lineage>
</organism>
<dbReference type="InterPro" id="IPR008979">
    <property type="entry name" value="Galactose-bd-like_sf"/>
</dbReference>
<dbReference type="InterPro" id="IPR013222">
    <property type="entry name" value="Glyco_hyd_98_carb-bd"/>
</dbReference>
<evidence type="ECO:0000256" key="1">
    <source>
        <dbReference type="SAM" id="SignalP"/>
    </source>
</evidence>
<evidence type="ECO:0000313" key="4">
    <source>
        <dbReference type="Proteomes" id="UP001589733"/>
    </source>
</evidence>
<keyword evidence="4" id="KW-1185">Reference proteome</keyword>
<dbReference type="NCBIfam" id="TIGR02608">
    <property type="entry name" value="delta_60_rpt"/>
    <property type="match status" value="4"/>
</dbReference>
<dbReference type="Gene3D" id="2.80.10.50">
    <property type="match status" value="2"/>
</dbReference>
<reference evidence="3 4" key="1">
    <citation type="submission" date="2024-09" db="EMBL/GenBank/DDBJ databases">
        <authorList>
            <person name="Sun Q."/>
            <person name="Mori K."/>
        </authorList>
    </citation>
    <scope>NUCLEOTIDE SEQUENCE [LARGE SCALE GENOMIC DNA]</scope>
    <source>
        <strain evidence="3 4">JCM 13503</strain>
    </source>
</reference>
<dbReference type="PROSITE" id="PS51257">
    <property type="entry name" value="PROKAR_LIPOPROTEIN"/>
    <property type="match status" value="1"/>
</dbReference>
<dbReference type="InterPro" id="IPR013431">
    <property type="entry name" value="Delta_60_rpt"/>
</dbReference>
<dbReference type="SMART" id="SM00776">
    <property type="entry name" value="NPCBM"/>
    <property type="match status" value="1"/>
</dbReference>
<feature type="chain" id="PRO_5045887337" evidence="1">
    <location>
        <begin position="27"/>
        <end position="569"/>
    </location>
</feature>
<dbReference type="SUPFAM" id="SSF101898">
    <property type="entry name" value="NHL repeat"/>
    <property type="match status" value="1"/>
</dbReference>
<dbReference type="SUPFAM" id="SSF49785">
    <property type="entry name" value="Galactose-binding domain-like"/>
    <property type="match status" value="1"/>
</dbReference>
<accession>A0ABV6B498</accession>
<dbReference type="Proteomes" id="UP001589733">
    <property type="component" value="Unassembled WGS sequence"/>
</dbReference>
<feature type="signal peptide" evidence="1">
    <location>
        <begin position="1"/>
        <end position="26"/>
    </location>
</feature>
<proteinExistence type="predicted"/>
<gene>
    <name evidence="3" type="ORF">ACFFLM_21710</name>
</gene>
<dbReference type="RefSeq" id="WP_380015654.1">
    <property type="nucleotide sequence ID" value="NZ_JBHLYR010000063.1"/>
</dbReference>
<name>A0ABV6B498_9DEIO</name>
<dbReference type="Pfam" id="PF17164">
    <property type="entry name" value="DUF5122"/>
    <property type="match status" value="4"/>
</dbReference>
<protein>
    <submittedName>
        <fullName evidence="3">NPCBM/NEW2 domain-containing protein</fullName>
    </submittedName>
</protein>
<dbReference type="EMBL" id="JBHLYR010000063">
    <property type="protein sequence ID" value="MFB9994579.1"/>
    <property type="molecule type" value="Genomic_DNA"/>
</dbReference>
<dbReference type="Gene3D" id="2.60.120.1060">
    <property type="entry name" value="NPCBM/NEW2 domain"/>
    <property type="match status" value="1"/>
</dbReference>
<evidence type="ECO:0000313" key="3">
    <source>
        <dbReference type="EMBL" id="MFB9994579.1"/>
    </source>
</evidence>